<feature type="compositionally biased region" description="Basic and acidic residues" evidence="1">
    <location>
        <begin position="25"/>
        <end position="40"/>
    </location>
</feature>
<protein>
    <submittedName>
        <fullName evidence="3">Uncharacterized protein</fullName>
    </submittedName>
</protein>
<sequence length="210" mass="22187">MQRLQQPVATGRQVSFHGDARAELAARRDDATRQDDHADTQRGAFTDPGAELVALAVDDDVADVDGDRRAIQAMVAGAHQRTQVGTGVDAAVGNEALRTDADAVADQRVLQFTGKADADAIANVQRAAQQRVVADQAVAADRYRSLQLGAVADAAAGADLHVAMHCRARRKLCTGIDVGCRDQKRIGHGGEIIPPHADTSSVCRAPVRGR</sequence>
<evidence type="ECO:0000313" key="2">
    <source>
        <dbReference type="Proteomes" id="UP000887577"/>
    </source>
</evidence>
<evidence type="ECO:0000313" key="3">
    <source>
        <dbReference type="WBParaSite" id="PSU_v2.g20197.t1"/>
    </source>
</evidence>
<organism evidence="2 3">
    <name type="scientific">Panagrolaimus superbus</name>
    <dbReference type="NCBI Taxonomy" id="310955"/>
    <lineage>
        <taxon>Eukaryota</taxon>
        <taxon>Metazoa</taxon>
        <taxon>Ecdysozoa</taxon>
        <taxon>Nematoda</taxon>
        <taxon>Chromadorea</taxon>
        <taxon>Rhabditida</taxon>
        <taxon>Tylenchina</taxon>
        <taxon>Panagrolaimomorpha</taxon>
        <taxon>Panagrolaimoidea</taxon>
        <taxon>Panagrolaimidae</taxon>
        <taxon>Panagrolaimus</taxon>
    </lineage>
</organism>
<dbReference type="Proteomes" id="UP000887577">
    <property type="component" value="Unplaced"/>
</dbReference>
<keyword evidence="2" id="KW-1185">Reference proteome</keyword>
<proteinExistence type="predicted"/>
<name>A0A914YKY2_9BILA</name>
<dbReference type="WBParaSite" id="PSU_v2.g20197.t1">
    <property type="protein sequence ID" value="PSU_v2.g20197.t1"/>
    <property type="gene ID" value="PSU_v2.g20197"/>
</dbReference>
<accession>A0A914YKY2</accession>
<feature type="region of interest" description="Disordered" evidence="1">
    <location>
        <begin position="191"/>
        <end position="210"/>
    </location>
</feature>
<dbReference type="AlphaFoldDB" id="A0A914YKY2"/>
<reference evidence="3" key="1">
    <citation type="submission" date="2022-11" db="UniProtKB">
        <authorList>
            <consortium name="WormBaseParasite"/>
        </authorList>
    </citation>
    <scope>IDENTIFICATION</scope>
</reference>
<feature type="region of interest" description="Disordered" evidence="1">
    <location>
        <begin position="25"/>
        <end position="45"/>
    </location>
</feature>
<evidence type="ECO:0000256" key="1">
    <source>
        <dbReference type="SAM" id="MobiDB-lite"/>
    </source>
</evidence>